<gene>
    <name evidence="3" type="ORF">Tci_436399</name>
</gene>
<evidence type="ECO:0000259" key="2">
    <source>
        <dbReference type="Pfam" id="PF26130"/>
    </source>
</evidence>
<dbReference type="PANTHER" id="PTHR31973:SF190">
    <property type="entry name" value="MULE TRANSPOSASE DOMAIN-CONTAINING PROTEIN"/>
    <property type="match status" value="1"/>
</dbReference>
<dbReference type="AlphaFoldDB" id="A0A699HV65"/>
<feature type="region of interest" description="Disordered" evidence="1">
    <location>
        <begin position="152"/>
        <end position="197"/>
    </location>
</feature>
<comment type="caution">
    <text evidence="3">The sequence shown here is derived from an EMBL/GenBank/DDBJ whole genome shotgun (WGS) entry which is preliminary data.</text>
</comment>
<accession>A0A699HV65</accession>
<evidence type="ECO:0000313" key="3">
    <source>
        <dbReference type="EMBL" id="GEY64425.1"/>
    </source>
</evidence>
<feature type="compositionally biased region" description="Low complexity" evidence="1">
    <location>
        <begin position="609"/>
        <end position="621"/>
    </location>
</feature>
<proteinExistence type="predicted"/>
<dbReference type="PANTHER" id="PTHR31973">
    <property type="entry name" value="POLYPROTEIN, PUTATIVE-RELATED"/>
    <property type="match status" value="1"/>
</dbReference>
<feature type="compositionally biased region" description="Polar residues" evidence="1">
    <location>
        <begin position="567"/>
        <end position="584"/>
    </location>
</feature>
<name>A0A699HV65_TANCI</name>
<dbReference type="Pfam" id="PF26130">
    <property type="entry name" value="PB1-like"/>
    <property type="match status" value="1"/>
</dbReference>
<dbReference type="EMBL" id="BKCJ010196397">
    <property type="protein sequence ID" value="GEY64425.1"/>
    <property type="molecule type" value="Genomic_DNA"/>
</dbReference>
<organism evidence="3">
    <name type="scientific">Tanacetum cinerariifolium</name>
    <name type="common">Dalmatian daisy</name>
    <name type="synonym">Chrysanthemum cinerariifolium</name>
    <dbReference type="NCBI Taxonomy" id="118510"/>
    <lineage>
        <taxon>Eukaryota</taxon>
        <taxon>Viridiplantae</taxon>
        <taxon>Streptophyta</taxon>
        <taxon>Embryophyta</taxon>
        <taxon>Tracheophyta</taxon>
        <taxon>Spermatophyta</taxon>
        <taxon>Magnoliopsida</taxon>
        <taxon>eudicotyledons</taxon>
        <taxon>Gunneridae</taxon>
        <taxon>Pentapetalae</taxon>
        <taxon>asterids</taxon>
        <taxon>campanulids</taxon>
        <taxon>Asterales</taxon>
        <taxon>Asteraceae</taxon>
        <taxon>Asteroideae</taxon>
        <taxon>Anthemideae</taxon>
        <taxon>Anthemidinae</taxon>
        <taxon>Tanacetum</taxon>
    </lineage>
</organism>
<protein>
    <recommendedName>
        <fullName evidence="2">PB1-like domain-containing protein</fullName>
    </recommendedName>
</protein>
<sequence length="635" mass="72321">MVYDSVNSVPMWSIRIIDEYIDVYRIYGNNDNLFSMKIHYAGMFTYVNGTFCYVDVCDIDEFSVHELNDLVRKLGYSAKVKLYYHFRKPDRDLDTEIEDDVMPKMQVTKLKPWKPVKGQSAKKLMLEWNGEPNVIDQDNDFDPFLDLVTLDDADREKPQTKTNNVTDIAEGSDREESNNREEGSDSGSSDGNDSDELVDNENLVEHVHVDMDTLDKNNADKLSVEDRQGELNAHEDIDVDLDVIDNEELESASNEDGLERVRQKKLKQLRKKNKPKHGDVHKYYFYVGQDFVSKEKVKDRKHGRLTYDPEHKCLQSRKIKYSTANFLSEEIMDQIESNLEVPIKAIQDQLQKKYQVEVSRMKAFRAKSKVVDQVRRDYTSQYHILRSYVIELKASNPNTTMRIGVESKADHTCPIRVFKMIYICLGAAKACFKAWMRDFLEFDGAFMKGSFPGQLLTAVAIDSNNGMPCKHVVAANWNMAANNMELGLPETWCHHFYRLDTWKAAGQSQQSQPLSFLLNFTLRLEGLQKREKSAREDILMVKHGKLSRRLKTVTCVLCHSKGHNKTSCKGPTSGQATKTAQGGSNKKRPADGSSGRNVAAKKTKKVIPTQASQTTQASTATVMRKNKGKAIAESS</sequence>
<feature type="domain" description="PB1-like" evidence="2">
    <location>
        <begin position="41"/>
        <end position="89"/>
    </location>
</feature>
<dbReference type="InterPro" id="IPR058594">
    <property type="entry name" value="PB1-like_dom_pln"/>
</dbReference>
<evidence type="ECO:0000256" key="1">
    <source>
        <dbReference type="SAM" id="MobiDB-lite"/>
    </source>
</evidence>
<feature type="compositionally biased region" description="Basic and acidic residues" evidence="1">
    <location>
        <begin position="171"/>
        <end position="183"/>
    </location>
</feature>
<feature type="region of interest" description="Disordered" evidence="1">
    <location>
        <begin position="563"/>
        <end position="635"/>
    </location>
</feature>
<reference evidence="3" key="1">
    <citation type="journal article" date="2019" name="Sci. Rep.">
        <title>Draft genome of Tanacetum cinerariifolium, the natural source of mosquito coil.</title>
        <authorList>
            <person name="Yamashiro T."/>
            <person name="Shiraishi A."/>
            <person name="Satake H."/>
            <person name="Nakayama K."/>
        </authorList>
    </citation>
    <scope>NUCLEOTIDE SEQUENCE</scope>
</reference>